<dbReference type="FunFam" id="2.60.40.10:FF:000005">
    <property type="entry name" value="Neuronal cell adhesion molecule"/>
    <property type="match status" value="1"/>
</dbReference>
<feature type="compositionally biased region" description="Pro residues" evidence="12">
    <location>
        <begin position="1111"/>
        <end position="1121"/>
    </location>
</feature>
<dbReference type="CDD" id="cd12087">
    <property type="entry name" value="TM_EGFR-like"/>
    <property type="match status" value="1"/>
</dbReference>
<evidence type="ECO:0000256" key="1">
    <source>
        <dbReference type="ARBA" id="ARBA00004167"/>
    </source>
</evidence>
<dbReference type="InterPro" id="IPR003598">
    <property type="entry name" value="Ig_sub2"/>
</dbReference>
<dbReference type="Pfam" id="PF07679">
    <property type="entry name" value="I-set"/>
    <property type="match status" value="4"/>
</dbReference>
<keyword evidence="7 13" id="KW-1133">Transmembrane helix</keyword>
<dbReference type="InterPro" id="IPR013783">
    <property type="entry name" value="Ig-like_fold"/>
</dbReference>
<dbReference type="InterPro" id="IPR003961">
    <property type="entry name" value="FN3_dom"/>
</dbReference>
<evidence type="ECO:0000256" key="4">
    <source>
        <dbReference type="ARBA" id="ARBA00022692"/>
    </source>
</evidence>
<dbReference type="Pfam" id="PF00041">
    <property type="entry name" value="fn3"/>
    <property type="match status" value="2"/>
</dbReference>
<dbReference type="RefSeq" id="XP_013411532.1">
    <property type="nucleotide sequence ID" value="XM_013556078.1"/>
</dbReference>
<evidence type="ECO:0000256" key="3">
    <source>
        <dbReference type="ARBA" id="ARBA00022475"/>
    </source>
</evidence>
<evidence type="ECO:0000256" key="14">
    <source>
        <dbReference type="SAM" id="SignalP"/>
    </source>
</evidence>
<keyword evidence="9" id="KW-1015">Disulfide bond</keyword>
<evidence type="ECO:0000259" key="15">
    <source>
        <dbReference type="PROSITE" id="PS50835"/>
    </source>
</evidence>
<evidence type="ECO:0000256" key="7">
    <source>
        <dbReference type="ARBA" id="ARBA00022989"/>
    </source>
</evidence>
<dbReference type="SMART" id="SM00060">
    <property type="entry name" value="FN3"/>
    <property type="match status" value="3"/>
</dbReference>
<feature type="region of interest" description="Disordered" evidence="12">
    <location>
        <begin position="1030"/>
        <end position="1289"/>
    </location>
</feature>
<dbReference type="InterPro" id="IPR013098">
    <property type="entry name" value="Ig_I-set"/>
</dbReference>
<feature type="compositionally biased region" description="Polar residues" evidence="12">
    <location>
        <begin position="1475"/>
        <end position="1484"/>
    </location>
</feature>
<dbReference type="GeneID" id="106174496"/>
<feature type="domain" description="Fibronectin type-III" evidence="16">
    <location>
        <begin position="519"/>
        <end position="614"/>
    </location>
</feature>
<keyword evidence="17" id="KW-1185">Reference proteome</keyword>
<feature type="domain" description="Fibronectin type-III" evidence="16">
    <location>
        <begin position="637"/>
        <end position="743"/>
    </location>
</feature>
<dbReference type="GO" id="GO:0007399">
    <property type="term" value="P:nervous system development"/>
    <property type="evidence" value="ECO:0007669"/>
    <property type="project" value="UniProtKB-ARBA"/>
</dbReference>
<dbReference type="SUPFAM" id="SSF49265">
    <property type="entry name" value="Fibronectin type III"/>
    <property type="match status" value="2"/>
</dbReference>
<feature type="region of interest" description="Disordered" evidence="12">
    <location>
        <begin position="1335"/>
        <end position="1393"/>
    </location>
</feature>
<dbReference type="FunCoup" id="A0A1S3JMD3">
    <property type="interactions" value="360"/>
</dbReference>
<dbReference type="FunFam" id="2.60.40.10:FF:000026">
    <property type="entry name" value="roundabout homolog 2 isoform X1"/>
    <property type="match status" value="1"/>
</dbReference>
<keyword evidence="10" id="KW-0325">Glycoprotein</keyword>
<evidence type="ECO:0000256" key="9">
    <source>
        <dbReference type="ARBA" id="ARBA00023157"/>
    </source>
</evidence>
<feature type="compositionally biased region" description="Low complexity" evidence="12">
    <location>
        <begin position="1566"/>
        <end position="1578"/>
    </location>
</feature>
<feature type="signal peptide" evidence="14">
    <location>
        <begin position="1"/>
        <end position="22"/>
    </location>
</feature>
<keyword evidence="5 14" id="KW-0732">Signal</keyword>
<dbReference type="InterPro" id="IPR013106">
    <property type="entry name" value="Ig_V-set"/>
</dbReference>
<dbReference type="KEGG" id="lak:106174496"/>
<dbReference type="Gene3D" id="2.60.40.10">
    <property type="entry name" value="Immunoglobulins"/>
    <property type="match status" value="8"/>
</dbReference>
<feature type="domain" description="Fibronectin type-III" evidence="16">
    <location>
        <begin position="748"/>
        <end position="842"/>
    </location>
</feature>
<feature type="domain" description="Ig-like" evidence="15">
    <location>
        <begin position="131"/>
        <end position="214"/>
    </location>
</feature>
<dbReference type="FunFam" id="2.60.40.10:FF:000612">
    <property type="entry name" value="palladin isoform X1"/>
    <property type="match status" value="1"/>
</dbReference>
<evidence type="ECO:0000256" key="10">
    <source>
        <dbReference type="ARBA" id="ARBA00023180"/>
    </source>
</evidence>
<feature type="chain" id="PRO_5010291741" evidence="14">
    <location>
        <begin position="23"/>
        <end position="1578"/>
    </location>
</feature>
<evidence type="ECO:0000259" key="16">
    <source>
        <dbReference type="PROSITE" id="PS50853"/>
    </source>
</evidence>
<feature type="compositionally biased region" description="Polar residues" evidence="12">
    <location>
        <begin position="1160"/>
        <end position="1197"/>
    </location>
</feature>
<name>A0A1S3JMD3_LINAN</name>
<dbReference type="InterPro" id="IPR003599">
    <property type="entry name" value="Ig_sub"/>
</dbReference>
<dbReference type="Pfam" id="PF13927">
    <property type="entry name" value="Ig_3"/>
    <property type="match status" value="1"/>
</dbReference>
<reference evidence="18" key="1">
    <citation type="submission" date="2025-08" db="UniProtKB">
        <authorList>
            <consortium name="RefSeq"/>
        </authorList>
    </citation>
    <scope>IDENTIFICATION</scope>
    <source>
        <tissue evidence="18">Gonads</tissue>
    </source>
</reference>
<keyword evidence="11" id="KW-0393">Immunoglobulin domain</keyword>
<evidence type="ECO:0000256" key="2">
    <source>
        <dbReference type="ARBA" id="ARBA00004236"/>
    </source>
</evidence>
<dbReference type="PROSITE" id="PS50853">
    <property type="entry name" value="FN3"/>
    <property type="match status" value="3"/>
</dbReference>
<feature type="compositionally biased region" description="Pro residues" evidence="12">
    <location>
        <begin position="1520"/>
        <end position="1529"/>
    </location>
</feature>
<dbReference type="GO" id="GO:0005886">
    <property type="term" value="C:plasma membrane"/>
    <property type="evidence" value="ECO:0007669"/>
    <property type="project" value="UniProtKB-SubCell"/>
</dbReference>
<feature type="compositionally biased region" description="Basic residues" evidence="12">
    <location>
        <begin position="1456"/>
        <end position="1473"/>
    </location>
</feature>
<proteinExistence type="predicted"/>
<feature type="compositionally biased region" description="Polar residues" evidence="12">
    <location>
        <begin position="1550"/>
        <end position="1565"/>
    </location>
</feature>
<evidence type="ECO:0000313" key="18">
    <source>
        <dbReference type="RefSeq" id="XP_013411532.1"/>
    </source>
</evidence>
<dbReference type="FunFam" id="2.60.40.10:FF:000008">
    <property type="entry name" value="roundabout homolog 2 isoform X2"/>
    <property type="match status" value="2"/>
</dbReference>
<dbReference type="InterPro" id="IPR036179">
    <property type="entry name" value="Ig-like_dom_sf"/>
</dbReference>
<comment type="subcellular location">
    <subcellularLocation>
        <location evidence="2">Cell membrane</location>
    </subcellularLocation>
    <subcellularLocation>
        <location evidence="1">Membrane</location>
        <topology evidence="1">Single-pass membrane protein</topology>
    </subcellularLocation>
</comment>
<dbReference type="SMART" id="SM00408">
    <property type="entry name" value="IGc2"/>
    <property type="match status" value="5"/>
</dbReference>
<sequence>MSTLRGNLWVLVLAAIFYNIVAETIHPNPRIVENPTDAYVARNEPATLNCGAEGMPKPTITWYKDGVPVITSNEDTASHRMLLPNGQLFFLRIIHNKNNKPDVGTYYCNATNIHGSAISRNATLEIAVLRDEFETNPHSTKAAINDDIVLECDPPRGKPKPTILWKKDGIVIERDRRVAIDDSGKLTISQAQKTDTGTYVCVARNRAGERESVSAYVAVQEKPEFTEPPQDKEIQKGQGVEFKCAASGDPAPTIAWRREEGEMPLGRYNVREDGTLELKLAEISDEGVYICRASNPVGYKDAQARLTVQSLPEFTITPRDKTVGVGRTVSLRCAVTGNPPPALYWNKEQSKVLFFPRQGYGRFTVSDGGTLKIEDIRRSDDGIYLCQAVSVAGTAFARARITVQDVDPRPPPIIHQGPSNQTLHVSTHAMLQCQASGDPSPTIQWYKANQPLLANNPRFTLLASGTMQISDLRLEDTGYYQCKAVSETGETTRGAYLTVEASHTTVIHRTPEASTFPGPPSKPSILEINEHYVRLSWQPSENTGASPVTSYTMEYFSHETGEGWIVASNNIRGTSFTVNGLQSDTKYIFLVRARNSHGLSLPSPTTEVIRTKGGNGSRRTETQIDIPLIENMLSGDVVRMSEPEVVGSTMVKLTWTVLKSQQYIEGFRVIYREVDPSQRTVSSSGSNSFYKNWYQETVSSSRSTMYFLRHLRKWTWYEIRVQPFFLSVNGQASNIVRIKTQQDVPSAAPQKVMSRKFDNNSVYVEWKPPATENIHGVMRGYVIFLIADDPQYSRNITLNASTTSYMIGNLISGVEYKLQIGARTDVGVGRVSEATTIVIGQPPWFLPTIIGTVGGVLWIVLCVFVVWLYRRKRNKKAQKNSVVMVPVHKANDPNSRNSLAQAPPPGIILANRDTSAGHHDNQNCVNSCCHGNPSTSNHQCTPSYNNFSRNSGNDQDYHTNSSDQSKVINVGDENVYNCIDGASPQIKTFYDKGHPLNVTPYATANLVNANNILNKQHSESAFRPIRQGIIDPQMHSGSSDSCLKPGISSESNTDNSRPNTDIPHDHYHYSDQVGSPHSESSEFTMDENGIPYRKNRGQQCKQPVLNFADLLPPPPEHPPPTDIDSPPDSPRRGNSPVRGGQNERYYDRGQHYGQLRSPLSPASSGSIRNYPQRGNGQYSDSDYRSQSPKSKQAQQLANGDHRTHSPRNYNEVLQARNMSQSPRHRTDSPKSSSQQQPPSYSEVSASENERGPTPPVRAYKLVPIHNKSDLGGGGGGGGMGGRYDSDRGPTPPVRMYAIHSPISPASCPGVCMDRGIQSSLPSLTNERVHSPMSARLEMGHHGGPQLSLDYRPESPVSEGLPDYAGDSDMEPPCHQRDCGTPDSSIGEPEGSVTGSMLASWASVTDNSDTCLSSRSSATSSDGSFFTEADFASAVAKAAELSGLTVVGSTVTDPKAGKKNRHRYRERAAAHRPHSPYSTDSNFSVVQHKPYPKANRKKQLQEQAAKYPRYTAPGDQVNPPTTKPKPPPLKAKPTLPQSEYHPLPFVVENLPSYSRPNFPTPSSHMQSPTSTNSYSSNTP</sequence>
<keyword evidence="8 13" id="KW-0472">Membrane</keyword>
<feature type="compositionally biased region" description="Polar residues" evidence="12">
    <location>
        <begin position="1048"/>
        <end position="1059"/>
    </location>
</feature>
<dbReference type="Proteomes" id="UP000085678">
    <property type="component" value="Unplaced"/>
</dbReference>
<evidence type="ECO:0000313" key="17">
    <source>
        <dbReference type="Proteomes" id="UP000085678"/>
    </source>
</evidence>
<dbReference type="PROSITE" id="PS50835">
    <property type="entry name" value="IG_LIKE"/>
    <property type="match status" value="5"/>
</dbReference>
<dbReference type="SMART" id="SM00406">
    <property type="entry name" value="IGv"/>
    <property type="match status" value="3"/>
</dbReference>
<feature type="region of interest" description="Disordered" evidence="12">
    <location>
        <begin position="1445"/>
        <end position="1578"/>
    </location>
</feature>
<dbReference type="CDD" id="cd00063">
    <property type="entry name" value="FN3"/>
    <property type="match status" value="3"/>
</dbReference>
<protein>
    <submittedName>
        <fullName evidence="18">Roundabout homolog 1-like</fullName>
    </submittedName>
</protein>
<feature type="compositionally biased region" description="Gly residues" evidence="12">
    <location>
        <begin position="1270"/>
        <end position="1281"/>
    </location>
</feature>
<dbReference type="InterPro" id="IPR007110">
    <property type="entry name" value="Ig-like_dom"/>
</dbReference>
<gene>
    <name evidence="18" type="primary">LOC106174496</name>
</gene>
<organism evidence="17 18">
    <name type="scientific">Lingula anatina</name>
    <name type="common">Brachiopod</name>
    <name type="synonym">Lingula unguis</name>
    <dbReference type="NCBI Taxonomy" id="7574"/>
    <lineage>
        <taxon>Eukaryota</taxon>
        <taxon>Metazoa</taxon>
        <taxon>Spiralia</taxon>
        <taxon>Lophotrochozoa</taxon>
        <taxon>Brachiopoda</taxon>
        <taxon>Linguliformea</taxon>
        <taxon>Lingulata</taxon>
        <taxon>Lingulida</taxon>
        <taxon>Linguloidea</taxon>
        <taxon>Lingulidae</taxon>
        <taxon>Lingula</taxon>
    </lineage>
</organism>
<feature type="compositionally biased region" description="Low complexity" evidence="12">
    <location>
        <begin position="1229"/>
        <end position="1241"/>
    </location>
</feature>
<dbReference type="PANTHER" id="PTHR44170:SF60">
    <property type="entry name" value="ROUNDABOUT HOMOLOG 1"/>
    <property type="match status" value="1"/>
</dbReference>
<dbReference type="InParanoid" id="A0A1S3JMD3"/>
<dbReference type="GO" id="GO:0098609">
    <property type="term" value="P:cell-cell adhesion"/>
    <property type="evidence" value="ECO:0007669"/>
    <property type="project" value="TreeGrafter"/>
</dbReference>
<keyword evidence="6" id="KW-0677">Repeat</keyword>
<evidence type="ECO:0000256" key="12">
    <source>
        <dbReference type="SAM" id="MobiDB-lite"/>
    </source>
</evidence>
<dbReference type="SMART" id="SM00409">
    <property type="entry name" value="IG"/>
    <property type="match status" value="5"/>
</dbReference>
<feature type="transmembrane region" description="Helical" evidence="13">
    <location>
        <begin position="844"/>
        <end position="869"/>
    </location>
</feature>
<feature type="domain" description="Ig-like" evidence="15">
    <location>
        <begin position="412"/>
        <end position="498"/>
    </location>
</feature>
<accession>A0A1S3JMD3</accession>
<dbReference type="OrthoDB" id="428111at2759"/>
<dbReference type="STRING" id="7574.A0A1S3JMD3"/>
<evidence type="ECO:0000256" key="13">
    <source>
        <dbReference type="SAM" id="Phobius"/>
    </source>
</evidence>
<dbReference type="SUPFAM" id="SSF48726">
    <property type="entry name" value="Immunoglobulin"/>
    <property type="match status" value="5"/>
</dbReference>
<dbReference type="PANTHER" id="PTHR44170">
    <property type="entry name" value="PROTEIN SIDEKICK"/>
    <property type="match status" value="1"/>
</dbReference>
<keyword evidence="3" id="KW-1003">Cell membrane</keyword>
<feature type="compositionally biased region" description="Polar residues" evidence="12">
    <location>
        <begin position="1072"/>
        <end position="1083"/>
    </location>
</feature>
<dbReference type="InterPro" id="IPR036116">
    <property type="entry name" value="FN3_sf"/>
</dbReference>
<evidence type="ECO:0000256" key="5">
    <source>
        <dbReference type="ARBA" id="ARBA00022729"/>
    </source>
</evidence>
<feature type="domain" description="Ig-like" evidence="15">
    <location>
        <begin position="223"/>
        <end position="307"/>
    </location>
</feature>
<evidence type="ECO:0000256" key="6">
    <source>
        <dbReference type="ARBA" id="ARBA00022737"/>
    </source>
</evidence>
<feature type="domain" description="Ig-like" evidence="15">
    <location>
        <begin position="29"/>
        <end position="125"/>
    </location>
</feature>
<keyword evidence="4 13" id="KW-0812">Transmembrane</keyword>
<dbReference type="FunFam" id="2.60.40.10:FF:002430">
    <property type="entry name" value="Uncharacterized protein"/>
    <property type="match status" value="1"/>
</dbReference>
<evidence type="ECO:0000256" key="11">
    <source>
        <dbReference type="ARBA" id="ARBA00023319"/>
    </source>
</evidence>
<evidence type="ECO:0000256" key="8">
    <source>
        <dbReference type="ARBA" id="ARBA00023136"/>
    </source>
</evidence>
<feature type="domain" description="Ig-like" evidence="15">
    <location>
        <begin position="312"/>
        <end position="402"/>
    </location>
</feature>